<dbReference type="Proteomes" id="UP000482487">
    <property type="component" value="Unassembled WGS sequence"/>
</dbReference>
<keyword evidence="8" id="KW-1185">Reference proteome</keyword>
<comment type="subcellular location">
    <subcellularLocation>
        <location evidence="1 5">Cell membrane</location>
        <topology evidence="1 5">Multi-pass membrane protein</topology>
    </subcellularLocation>
</comment>
<dbReference type="PROSITE" id="PS50928">
    <property type="entry name" value="ABC_TM1"/>
    <property type="match status" value="1"/>
</dbReference>
<dbReference type="GO" id="GO:0005886">
    <property type="term" value="C:plasma membrane"/>
    <property type="evidence" value="ECO:0007669"/>
    <property type="project" value="UniProtKB-SubCell"/>
</dbReference>
<sequence>MNYILDGLRQALALLSGGDPETFSAVWTTLVVTLEAMAATLVLGAPAGFFLGYTEFPGKRLIRLVVETFLSFPTVVIGLVVYAFVSRRGPLGEWGLLFTVPGMAVGLTILGLPIVIALTAQAVENLDPRLRPTLLTLGAGPRQVFFATLGEARFGLLLAATAAFGRIFSEIGISMMLGGNIKWSTRTITTAIALETGKGEFATGIALGIVLMIIALAVNMTAAAFRRRSAA</sequence>
<gene>
    <name evidence="7" type="ORF">GTA51_00900</name>
</gene>
<feature type="transmembrane region" description="Helical" evidence="5">
    <location>
        <begin position="144"/>
        <end position="168"/>
    </location>
</feature>
<keyword evidence="5" id="KW-0813">Transport</keyword>
<feature type="transmembrane region" description="Helical" evidence="5">
    <location>
        <begin position="97"/>
        <end position="123"/>
    </location>
</feature>
<proteinExistence type="inferred from homology"/>
<evidence type="ECO:0000256" key="4">
    <source>
        <dbReference type="ARBA" id="ARBA00023136"/>
    </source>
</evidence>
<dbReference type="RefSeq" id="WP_160957898.1">
    <property type="nucleotide sequence ID" value="NZ_WVUD01000001.1"/>
</dbReference>
<evidence type="ECO:0000256" key="5">
    <source>
        <dbReference type="RuleBase" id="RU363032"/>
    </source>
</evidence>
<evidence type="ECO:0000256" key="3">
    <source>
        <dbReference type="ARBA" id="ARBA00022989"/>
    </source>
</evidence>
<feature type="domain" description="ABC transmembrane type-1" evidence="6">
    <location>
        <begin position="26"/>
        <end position="222"/>
    </location>
</feature>
<dbReference type="Pfam" id="PF00528">
    <property type="entry name" value="BPD_transp_1"/>
    <property type="match status" value="1"/>
</dbReference>
<protein>
    <submittedName>
        <fullName evidence="7">ABC transporter permease subunit</fullName>
    </submittedName>
</protein>
<evidence type="ECO:0000256" key="2">
    <source>
        <dbReference type="ARBA" id="ARBA00022692"/>
    </source>
</evidence>
<dbReference type="NCBIfam" id="NF038017">
    <property type="entry name" value="ABC_perm1"/>
    <property type="match status" value="1"/>
</dbReference>
<comment type="caution">
    <text evidence="7">The sequence shown here is derived from an EMBL/GenBank/DDBJ whole genome shotgun (WGS) entry which is preliminary data.</text>
</comment>
<dbReference type="PANTHER" id="PTHR43632:SF1">
    <property type="entry name" value="PERMEASE COMPONENT OF TUNGSTATE ABC TRANSPORTER"/>
    <property type="match status" value="1"/>
</dbReference>
<dbReference type="GO" id="GO:0055085">
    <property type="term" value="P:transmembrane transport"/>
    <property type="evidence" value="ECO:0007669"/>
    <property type="project" value="InterPro"/>
</dbReference>
<dbReference type="InterPro" id="IPR000515">
    <property type="entry name" value="MetI-like"/>
</dbReference>
<keyword evidence="4 5" id="KW-0472">Membrane</keyword>
<feature type="transmembrane region" description="Helical" evidence="5">
    <location>
        <begin position="64"/>
        <end position="85"/>
    </location>
</feature>
<organism evidence="7 8">
    <name type="scientific">Solidesulfovibrio aerotolerans</name>
    <dbReference type="NCBI Taxonomy" id="295255"/>
    <lineage>
        <taxon>Bacteria</taxon>
        <taxon>Pseudomonadati</taxon>
        <taxon>Thermodesulfobacteriota</taxon>
        <taxon>Desulfovibrionia</taxon>
        <taxon>Desulfovibrionales</taxon>
        <taxon>Desulfovibrionaceae</taxon>
        <taxon>Solidesulfovibrio</taxon>
    </lineage>
</organism>
<accession>A0A7C9MYN4</accession>
<dbReference type="SUPFAM" id="SSF161098">
    <property type="entry name" value="MetI-like"/>
    <property type="match status" value="1"/>
</dbReference>
<dbReference type="EMBL" id="WVUD01000001">
    <property type="protein sequence ID" value="MYL81697.1"/>
    <property type="molecule type" value="Genomic_DNA"/>
</dbReference>
<dbReference type="InterPro" id="IPR035906">
    <property type="entry name" value="MetI-like_sf"/>
</dbReference>
<reference evidence="7 8" key="1">
    <citation type="submission" date="2020-01" db="EMBL/GenBank/DDBJ databases">
        <title>Genome sequence of Desulfovibrio aerotolerans DSM 16695(T).</title>
        <authorList>
            <person name="Karnachuk O."/>
            <person name="Avakyan M."/>
            <person name="Mardanov A."/>
            <person name="Kadnikov V."/>
            <person name="Ravin N."/>
        </authorList>
    </citation>
    <scope>NUCLEOTIDE SEQUENCE [LARGE SCALE GENOMIC DNA]</scope>
    <source>
        <strain evidence="7 8">DSM 16695</strain>
    </source>
</reference>
<feature type="transmembrane region" description="Helical" evidence="5">
    <location>
        <begin position="25"/>
        <end position="52"/>
    </location>
</feature>
<keyword evidence="2 5" id="KW-0812">Transmembrane</keyword>
<dbReference type="InterPro" id="IPR049783">
    <property type="entry name" value="ABC_perm_TupB-like"/>
</dbReference>
<dbReference type="Gene3D" id="1.10.3720.10">
    <property type="entry name" value="MetI-like"/>
    <property type="match status" value="1"/>
</dbReference>
<evidence type="ECO:0000256" key="1">
    <source>
        <dbReference type="ARBA" id="ARBA00004651"/>
    </source>
</evidence>
<dbReference type="PANTHER" id="PTHR43632">
    <property type="entry name" value="PERMEASE COMPONENT OF TUNGSTATE ABC TRANSPORTER"/>
    <property type="match status" value="1"/>
</dbReference>
<feature type="transmembrane region" description="Helical" evidence="5">
    <location>
        <begin position="201"/>
        <end position="225"/>
    </location>
</feature>
<comment type="similarity">
    <text evidence="5">Belongs to the binding-protein-dependent transport system permease family.</text>
</comment>
<evidence type="ECO:0000313" key="8">
    <source>
        <dbReference type="Proteomes" id="UP000482487"/>
    </source>
</evidence>
<dbReference type="AlphaFoldDB" id="A0A7C9MYN4"/>
<name>A0A7C9MYN4_9BACT</name>
<dbReference type="OrthoDB" id="9781724at2"/>
<evidence type="ECO:0000259" key="6">
    <source>
        <dbReference type="PROSITE" id="PS50928"/>
    </source>
</evidence>
<dbReference type="CDD" id="cd06261">
    <property type="entry name" value="TM_PBP2"/>
    <property type="match status" value="1"/>
</dbReference>
<keyword evidence="3 5" id="KW-1133">Transmembrane helix</keyword>
<evidence type="ECO:0000313" key="7">
    <source>
        <dbReference type="EMBL" id="MYL81697.1"/>
    </source>
</evidence>